<sequence length="435" mass="48083">MPGLWAAVRRWVVAEGPAVWPVVVAMVVVGGGLWVGVPSAGRGVSLTAEAMGGTTLQQVRPSATGDVDPRLGAAVDAILARRGIAVKQNDLQLFLRDVAPEIRPEQRQVFENMRRLGMSVTYRRAEVWTNYEAVRRYGLATGTFRVSMRYQISGSRLAQAATDVGYTYTVRDGRLFLVDDNDLDRAIGSGRQPWDYGPIDVVKRRNVLVVVDQGRLAYADRQADETVAMARKIRNLWKGHLQIVPMVVAMREPGVLTDLPPTIRGNEPARVQPIPSPAKDGRPVGGWIVVRPEAQAGFDSAQLSHALMHLLPVRLGEEAPRWLAEGMAQYAESLQLIATGRGKQVSAARDDIRRRALGDLVRLPADDEYDATDSDDISWLAVEQLIKQVGLRAVTDFYLQVARRGYNVQAQQRLMLEYTGFSEQKLVDALRSLAQ</sequence>
<keyword evidence="2" id="KW-1133">Transmembrane helix</keyword>
<keyword evidence="2" id="KW-0472">Membrane</keyword>
<evidence type="ECO:0000313" key="4">
    <source>
        <dbReference type="Proteomes" id="UP001500363"/>
    </source>
</evidence>
<protein>
    <submittedName>
        <fullName evidence="3">Uncharacterized protein</fullName>
    </submittedName>
</protein>
<organism evidence="3 4">
    <name type="scientific">Kribbella lupini</name>
    <dbReference type="NCBI Taxonomy" id="291602"/>
    <lineage>
        <taxon>Bacteria</taxon>
        <taxon>Bacillati</taxon>
        <taxon>Actinomycetota</taxon>
        <taxon>Actinomycetes</taxon>
        <taxon>Propionibacteriales</taxon>
        <taxon>Kribbellaceae</taxon>
        <taxon>Kribbella</taxon>
    </lineage>
</organism>
<proteinExistence type="predicted"/>
<dbReference type="EMBL" id="BAAANC010000003">
    <property type="protein sequence ID" value="GAA1549656.1"/>
    <property type="molecule type" value="Genomic_DNA"/>
</dbReference>
<keyword evidence="2" id="KW-0812">Transmembrane</keyword>
<gene>
    <name evidence="3" type="ORF">GCM10009741_62270</name>
</gene>
<name>A0ABN2BZE0_9ACTN</name>
<evidence type="ECO:0000313" key="3">
    <source>
        <dbReference type="EMBL" id="GAA1549656.1"/>
    </source>
</evidence>
<comment type="caution">
    <text evidence="3">The sequence shown here is derived from an EMBL/GenBank/DDBJ whole genome shotgun (WGS) entry which is preliminary data.</text>
</comment>
<dbReference type="RefSeq" id="WP_344180574.1">
    <property type="nucleotide sequence ID" value="NZ_BAAANC010000003.1"/>
</dbReference>
<keyword evidence="4" id="KW-1185">Reference proteome</keyword>
<accession>A0ABN2BZE0</accession>
<feature type="transmembrane region" description="Helical" evidence="2">
    <location>
        <begin position="18"/>
        <end position="37"/>
    </location>
</feature>
<feature type="region of interest" description="Disordered" evidence="1">
    <location>
        <begin position="259"/>
        <end position="278"/>
    </location>
</feature>
<dbReference type="Proteomes" id="UP001500363">
    <property type="component" value="Unassembled WGS sequence"/>
</dbReference>
<reference evidence="3 4" key="1">
    <citation type="journal article" date="2019" name="Int. J. Syst. Evol. Microbiol.">
        <title>The Global Catalogue of Microorganisms (GCM) 10K type strain sequencing project: providing services to taxonomists for standard genome sequencing and annotation.</title>
        <authorList>
            <consortium name="The Broad Institute Genomics Platform"/>
            <consortium name="The Broad Institute Genome Sequencing Center for Infectious Disease"/>
            <person name="Wu L."/>
            <person name="Ma J."/>
        </authorList>
    </citation>
    <scope>NUCLEOTIDE SEQUENCE [LARGE SCALE GENOMIC DNA]</scope>
    <source>
        <strain evidence="3 4">JCM 14303</strain>
    </source>
</reference>
<evidence type="ECO:0000256" key="2">
    <source>
        <dbReference type="SAM" id="Phobius"/>
    </source>
</evidence>
<evidence type="ECO:0000256" key="1">
    <source>
        <dbReference type="SAM" id="MobiDB-lite"/>
    </source>
</evidence>